<accession>A0A6A2WH15</accession>
<evidence type="ECO:0000313" key="3">
    <source>
        <dbReference type="Proteomes" id="UP000436088"/>
    </source>
</evidence>
<dbReference type="PANTHER" id="PTHR47592">
    <property type="entry name" value="PBF68 PROTEIN"/>
    <property type="match status" value="1"/>
</dbReference>
<gene>
    <name evidence="2" type="ORF">F3Y22_tig00117034pilonHSYRG01370</name>
</gene>
<name>A0A6A2WH15_HIBSY</name>
<dbReference type="AlphaFoldDB" id="A0A6A2WH15"/>
<dbReference type="EMBL" id="VEPZ02001782">
    <property type="protein sequence ID" value="KAE8655225.1"/>
    <property type="molecule type" value="Genomic_DNA"/>
</dbReference>
<reference evidence="2" key="1">
    <citation type="submission" date="2019-09" db="EMBL/GenBank/DDBJ databases">
        <title>Draft genome information of white flower Hibiscus syriacus.</title>
        <authorList>
            <person name="Kim Y.-M."/>
        </authorList>
    </citation>
    <scope>NUCLEOTIDE SEQUENCE [LARGE SCALE GENOMIC DNA]</scope>
    <source>
        <strain evidence="2">YM2019G1</strain>
    </source>
</reference>
<feature type="domain" description="Retrovirus-related Pol polyprotein from transposon TNT 1-94-like beta-barrel" evidence="1">
    <location>
        <begin position="211"/>
        <end position="263"/>
    </location>
</feature>
<protein>
    <recommendedName>
        <fullName evidence="1">Retrovirus-related Pol polyprotein from transposon TNT 1-94-like beta-barrel domain-containing protein</fullName>
    </recommendedName>
</protein>
<evidence type="ECO:0000259" key="1">
    <source>
        <dbReference type="Pfam" id="PF22936"/>
    </source>
</evidence>
<comment type="caution">
    <text evidence="2">The sequence shown here is derived from an EMBL/GenBank/DDBJ whole genome shotgun (WGS) entry which is preliminary data.</text>
</comment>
<evidence type="ECO:0000313" key="2">
    <source>
        <dbReference type="EMBL" id="KAE8655225.1"/>
    </source>
</evidence>
<dbReference type="Pfam" id="PF22936">
    <property type="entry name" value="Pol_BBD"/>
    <property type="match status" value="1"/>
</dbReference>
<organism evidence="2 3">
    <name type="scientific">Hibiscus syriacus</name>
    <name type="common">Rose of Sharon</name>
    <dbReference type="NCBI Taxonomy" id="106335"/>
    <lineage>
        <taxon>Eukaryota</taxon>
        <taxon>Viridiplantae</taxon>
        <taxon>Streptophyta</taxon>
        <taxon>Embryophyta</taxon>
        <taxon>Tracheophyta</taxon>
        <taxon>Spermatophyta</taxon>
        <taxon>Magnoliopsida</taxon>
        <taxon>eudicotyledons</taxon>
        <taxon>Gunneridae</taxon>
        <taxon>Pentapetalae</taxon>
        <taxon>rosids</taxon>
        <taxon>malvids</taxon>
        <taxon>Malvales</taxon>
        <taxon>Malvaceae</taxon>
        <taxon>Malvoideae</taxon>
        <taxon>Hibiscus</taxon>
    </lineage>
</organism>
<sequence length="266" mass="30041">MVDGFNSNIPISVPEKQRFQHRFKHRFLVKLHERNACVNGGSFSSNDDTKKSINKKGVIDLIRHSNASRIKSFIRSITEASKTNPSSLCMFTCMNENKGDSRAPQPPSGRLGSAPNLVESKFKKIMKCGNQDKKTKPQKATNFKKSRAAKQEGKTFKCHVCGLPGHKAYQCQHRSDRQNDNKPQMHVVEEDDEIIAAVVSEVNMVENNSEWVVDTGASKHFLRKEVFHRVRGWEHCERVYMGNSSSSEVLGKGKVLLKLTSGKLWL</sequence>
<dbReference type="PANTHER" id="PTHR47592:SF30">
    <property type="entry name" value="CCHC-TYPE DOMAIN-CONTAINING PROTEIN"/>
    <property type="match status" value="1"/>
</dbReference>
<dbReference type="InterPro" id="IPR054722">
    <property type="entry name" value="PolX-like_BBD"/>
</dbReference>
<proteinExistence type="predicted"/>
<dbReference type="Proteomes" id="UP000436088">
    <property type="component" value="Unassembled WGS sequence"/>
</dbReference>
<keyword evidence="3" id="KW-1185">Reference proteome</keyword>